<keyword evidence="1" id="KW-1133">Transmembrane helix</keyword>
<dbReference type="AlphaFoldDB" id="A0A7I9VAA1"/>
<accession>A0A7I9VAA1</accession>
<organism evidence="2 3">
    <name type="scientific">Gordonia spumicola</name>
    <dbReference type="NCBI Taxonomy" id="589161"/>
    <lineage>
        <taxon>Bacteria</taxon>
        <taxon>Bacillati</taxon>
        <taxon>Actinomycetota</taxon>
        <taxon>Actinomycetes</taxon>
        <taxon>Mycobacteriales</taxon>
        <taxon>Gordoniaceae</taxon>
        <taxon>Gordonia</taxon>
    </lineage>
</organism>
<feature type="transmembrane region" description="Helical" evidence="1">
    <location>
        <begin position="169"/>
        <end position="192"/>
    </location>
</feature>
<keyword evidence="1" id="KW-0472">Membrane</keyword>
<keyword evidence="1" id="KW-0812">Transmembrane</keyword>
<dbReference type="EMBL" id="BJOV01000005">
    <property type="protein sequence ID" value="GEE02316.1"/>
    <property type="molecule type" value="Genomic_DNA"/>
</dbReference>
<feature type="transmembrane region" description="Helical" evidence="1">
    <location>
        <begin position="204"/>
        <end position="226"/>
    </location>
</feature>
<reference evidence="3" key="1">
    <citation type="submission" date="2019-06" db="EMBL/GenBank/DDBJ databases">
        <title>Gordonia isolated from sludge of a wastewater treatment plant.</title>
        <authorList>
            <person name="Tamura T."/>
            <person name="Aoyama K."/>
            <person name="Kang Y."/>
            <person name="Saito S."/>
            <person name="Akiyama N."/>
            <person name="Yazawa K."/>
            <person name="Gonoi T."/>
            <person name="Mikami Y."/>
        </authorList>
    </citation>
    <scope>NUCLEOTIDE SEQUENCE [LARGE SCALE GENOMIC DNA]</scope>
    <source>
        <strain evidence="3">NBRC 107696</strain>
    </source>
</reference>
<name>A0A7I9VAA1_9ACTN</name>
<feature type="transmembrane region" description="Helical" evidence="1">
    <location>
        <begin position="78"/>
        <end position="96"/>
    </location>
</feature>
<evidence type="ECO:0000313" key="2">
    <source>
        <dbReference type="EMBL" id="GEE02316.1"/>
    </source>
</evidence>
<evidence type="ECO:0000313" key="3">
    <source>
        <dbReference type="Proteomes" id="UP000444960"/>
    </source>
</evidence>
<dbReference type="Proteomes" id="UP000444960">
    <property type="component" value="Unassembled WGS sequence"/>
</dbReference>
<protein>
    <submittedName>
        <fullName evidence="2">Uncharacterized protein</fullName>
    </submittedName>
</protein>
<feature type="transmembrane region" description="Helical" evidence="1">
    <location>
        <begin position="12"/>
        <end position="33"/>
    </location>
</feature>
<gene>
    <name evidence="2" type="ORF">nbrc107696_27620</name>
</gene>
<proteinExistence type="predicted"/>
<feature type="transmembrane region" description="Helical" evidence="1">
    <location>
        <begin position="108"/>
        <end position="135"/>
    </location>
</feature>
<dbReference type="RefSeq" id="WP_161895998.1">
    <property type="nucleotide sequence ID" value="NZ_BJOV01000005.1"/>
</dbReference>
<evidence type="ECO:0000256" key="1">
    <source>
        <dbReference type="SAM" id="Phobius"/>
    </source>
</evidence>
<sequence length="245" mass="24910">MTHAAPRPSDRIDALAAVAAVATVAVFAAPAYLAGATSTQRDDLPGAAGDAFAAFWSGSTTALDELASYWTRFHAAKAVLATILLIAAIVLTRALAQRLGARTGRVAGADVALGTGLIVSSSLTALAALVVMANIQGAFVPRSSLLSAVPPGAAHPTDTSSMVDDFGRYHLVMAIVAGLAAAVTATALAIGWRRRPREPRRAVIVSRAYLSAMALATLAALVVFAANVSTAVDPTTALDAFFASV</sequence>
<keyword evidence="3" id="KW-1185">Reference proteome</keyword>
<comment type="caution">
    <text evidence="2">The sequence shown here is derived from an EMBL/GenBank/DDBJ whole genome shotgun (WGS) entry which is preliminary data.</text>
</comment>